<dbReference type="Proteomes" id="UP000184442">
    <property type="component" value="Unassembled WGS sequence"/>
</dbReference>
<evidence type="ECO:0000256" key="3">
    <source>
        <dbReference type="SAM" id="Phobius"/>
    </source>
</evidence>
<dbReference type="AlphaFoldDB" id="A0A1M6CP05"/>
<dbReference type="InterPro" id="IPR005081">
    <property type="entry name" value="SpoIIGA"/>
</dbReference>
<keyword evidence="1" id="KW-0378">Hydrolase</keyword>
<feature type="transmembrane region" description="Helical" evidence="3">
    <location>
        <begin position="90"/>
        <end position="111"/>
    </location>
</feature>
<comment type="similarity">
    <text evidence="1">Belongs to the peptidase U4 family.</text>
</comment>
<dbReference type="GO" id="GO:0030435">
    <property type="term" value="P:sporulation resulting in formation of a cellular spore"/>
    <property type="evidence" value="ECO:0007669"/>
    <property type="project" value="UniProtKB-KW"/>
</dbReference>
<dbReference type="PIRSF" id="PIRSF018571">
    <property type="entry name" value="SpoIIGA"/>
    <property type="match status" value="1"/>
</dbReference>
<keyword evidence="3" id="KW-1133">Transmembrane helix</keyword>
<dbReference type="Pfam" id="PF03419">
    <property type="entry name" value="Peptidase_U4"/>
    <property type="match status" value="1"/>
</dbReference>
<keyword evidence="1 3" id="KW-0472">Membrane</keyword>
<evidence type="ECO:0000313" key="4">
    <source>
        <dbReference type="EMBL" id="SHI62571.1"/>
    </source>
</evidence>
<keyword evidence="1" id="KW-0645">Protease</keyword>
<organism evidence="4 5">
    <name type="scientific">Lutispora thermophila DSM 19022</name>
    <dbReference type="NCBI Taxonomy" id="1122184"/>
    <lineage>
        <taxon>Bacteria</taxon>
        <taxon>Bacillati</taxon>
        <taxon>Bacillota</taxon>
        <taxon>Clostridia</taxon>
        <taxon>Lutisporales</taxon>
        <taxon>Lutisporaceae</taxon>
        <taxon>Lutispora</taxon>
    </lineage>
</organism>
<keyword evidence="1" id="KW-0749">Sporulation</keyword>
<feature type="transmembrane region" description="Helical" evidence="3">
    <location>
        <begin position="36"/>
        <end position="54"/>
    </location>
</feature>
<dbReference type="OrthoDB" id="2690199at2"/>
<dbReference type="EMBL" id="FQZS01000005">
    <property type="protein sequence ID" value="SHI62571.1"/>
    <property type="molecule type" value="Genomic_DNA"/>
</dbReference>
<accession>A0A1M6CP05</accession>
<dbReference type="NCBIfam" id="TIGR02854">
    <property type="entry name" value="spore_II_GA"/>
    <property type="match status" value="1"/>
</dbReference>
<feature type="transmembrane region" description="Helical" evidence="3">
    <location>
        <begin position="6"/>
        <end position="24"/>
    </location>
</feature>
<evidence type="ECO:0000313" key="5">
    <source>
        <dbReference type="Proteomes" id="UP000184442"/>
    </source>
</evidence>
<comment type="subcellular location">
    <subcellularLocation>
        <location evidence="1">Cell membrane</location>
    </subcellularLocation>
</comment>
<dbReference type="EC" id="3.4.23.-" evidence="1"/>
<dbReference type="GO" id="GO:0030436">
    <property type="term" value="P:asexual sporulation"/>
    <property type="evidence" value="ECO:0007669"/>
    <property type="project" value="InterPro"/>
</dbReference>
<comment type="function">
    <text evidence="1">Probable aspartic protease that is responsible for the proteolytic cleavage of the RNA polymerase sigma E factor (SigE/spoIIGB) to yield the active peptide in the mother cell during sporulation. Responds to a signal from the forespore that is triggered by the extracellular signal protein SpoIIR.</text>
</comment>
<keyword evidence="1" id="KW-0064">Aspartyl protease</keyword>
<keyword evidence="1" id="KW-1003">Cell membrane</keyword>
<proteinExistence type="inferred from homology"/>
<evidence type="ECO:0000256" key="2">
    <source>
        <dbReference type="PIRSR" id="PIRSR018571-1"/>
    </source>
</evidence>
<name>A0A1M6CP05_9FIRM</name>
<dbReference type="GO" id="GO:0006508">
    <property type="term" value="P:proteolysis"/>
    <property type="evidence" value="ECO:0007669"/>
    <property type="project" value="UniProtKB-KW"/>
</dbReference>
<feature type="active site" evidence="2">
    <location>
        <position position="179"/>
    </location>
</feature>
<feature type="transmembrane region" description="Helical" evidence="3">
    <location>
        <begin position="60"/>
        <end position="78"/>
    </location>
</feature>
<protein>
    <recommendedName>
        <fullName evidence="1">Sporulation sigma-E factor-processing peptidase</fullName>
        <ecNumber evidence="1">3.4.23.-</ecNumber>
    </recommendedName>
    <alternativeName>
        <fullName evidence="1">Membrane-associated aspartic protease</fullName>
    </alternativeName>
    <alternativeName>
        <fullName evidence="1">Stage II sporulation protein GA</fullName>
    </alternativeName>
</protein>
<evidence type="ECO:0000256" key="1">
    <source>
        <dbReference type="PIRNR" id="PIRNR018571"/>
    </source>
</evidence>
<keyword evidence="3" id="KW-0812">Transmembrane</keyword>
<reference evidence="4 5" key="1">
    <citation type="submission" date="2016-11" db="EMBL/GenBank/DDBJ databases">
        <authorList>
            <person name="Jaros S."/>
            <person name="Januszkiewicz K."/>
            <person name="Wedrychowicz H."/>
        </authorList>
    </citation>
    <scope>NUCLEOTIDE SEQUENCE [LARGE SCALE GENOMIC DNA]</scope>
    <source>
        <strain evidence="4 5">DSM 19022</strain>
    </source>
</reference>
<dbReference type="GO" id="GO:0005886">
    <property type="term" value="C:plasma membrane"/>
    <property type="evidence" value="ECO:0007669"/>
    <property type="project" value="UniProtKB-SubCell"/>
</dbReference>
<dbReference type="STRING" id="1122184.SAMN02745176_00868"/>
<gene>
    <name evidence="4" type="ORF">SAMN02745176_00868</name>
</gene>
<dbReference type="GO" id="GO:0004190">
    <property type="term" value="F:aspartic-type endopeptidase activity"/>
    <property type="evidence" value="ECO:0007669"/>
    <property type="project" value="UniProtKB-KW"/>
</dbReference>
<feature type="transmembrane region" description="Helical" evidence="3">
    <location>
        <begin position="131"/>
        <end position="151"/>
    </location>
</feature>
<keyword evidence="5" id="KW-1185">Reference proteome</keyword>
<dbReference type="RefSeq" id="WP_073024909.1">
    <property type="nucleotide sequence ID" value="NZ_FQZS01000005.1"/>
</dbReference>
<sequence>MIKYVYGDIIFVENLLMNYLILFSTAKLTKISYKRINIIIASIAGAIYAVFYYFPGFEYLYTWLLKIIFSLFIIVVAFNPYTFKEFGRIILVFYIVSLIFGGAAFGIYYLVNGVRYSYKGIFYMESFPAKLLFLSIICSYIIVKYSWGYIISKIKREKILLEISILKDNKRICLMALVDTGNSLTDPITNLPVIVAEYEAIKEILPEEIQKIFEHNKENNLNVIASVLSRSEWMTKFRFIPFKSLGTENGMLIGFKPDAVSIEDKRSKNYVKDIIIAIYNKNLSKDGEYRALLHPEILSNYNGGKKSA</sequence>